<evidence type="ECO:0000313" key="9">
    <source>
        <dbReference type="Proteomes" id="UP000186917"/>
    </source>
</evidence>
<organism evidence="8 9">
    <name type="scientific">Filimonas lacunae</name>
    <dbReference type="NCBI Taxonomy" id="477680"/>
    <lineage>
        <taxon>Bacteria</taxon>
        <taxon>Pseudomonadati</taxon>
        <taxon>Bacteroidota</taxon>
        <taxon>Chitinophagia</taxon>
        <taxon>Chitinophagales</taxon>
        <taxon>Chitinophagaceae</taxon>
        <taxon>Filimonas</taxon>
    </lineage>
</organism>
<dbReference type="GO" id="GO:0009279">
    <property type="term" value="C:cell outer membrane"/>
    <property type="evidence" value="ECO:0007669"/>
    <property type="project" value="UniProtKB-SubCell"/>
</dbReference>
<dbReference type="SUPFAM" id="SSF48452">
    <property type="entry name" value="TPR-like"/>
    <property type="match status" value="1"/>
</dbReference>
<evidence type="ECO:0000256" key="2">
    <source>
        <dbReference type="ARBA" id="ARBA00006275"/>
    </source>
</evidence>
<proteinExistence type="inferred from homology"/>
<dbReference type="Pfam" id="PF07980">
    <property type="entry name" value="SusD_RagB"/>
    <property type="match status" value="1"/>
</dbReference>
<keyword evidence="3" id="KW-0732">Signal</keyword>
<evidence type="ECO:0000256" key="1">
    <source>
        <dbReference type="ARBA" id="ARBA00004442"/>
    </source>
</evidence>
<gene>
    <name evidence="8" type="ORF">SAMN05421788_10118</name>
</gene>
<dbReference type="KEGG" id="fln:FLA_4602"/>
<feature type="domain" description="RagB/SusD" evidence="6">
    <location>
        <begin position="350"/>
        <end position="429"/>
    </location>
</feature>
<evidence type="ECO:0000256" key="3">
    <source>
        <dbReference type="ARBA" id="ARBA00022729"/>
    </source>
</evidence>
<dbReference type="Gene3D" id="1.25.40.390">
    <property type="match status" value="1"/>
</dbReference>
<sequence length="465" mass="51262">MLLVKPKESNMKYVKNIYILFAFTTLTLTYSCSKQLDRTPTETVYSDEALTNSNAVKKALVGAYTDLGSTYFYGGGAFLYPDLLGATTEINWSGTFGGMTQMVNKDLPTNNSYVANTWLAAYKAINSVNNVLANLDKITDADANASVEGQAKFIRGSAYFDLVRIYAKAWNDGNPDENWGVPLVLTPTTLITDSSKVARNTVFEVYMQVISDLTDAKNLLPATNGFYAGSLTASAMLARVYLQQGDYASAVEEADRVIASGKYSLTSSYADAFPFPNETASAVANTTEDVFAMQVTTSSGVNNFNTFYSPLSRGDIQIEDAHLNLYEANDDRLNMFYSSGGSVYTGKFDNMYGNVHIIRLAEMYLIRAEGNFREGTTIGAAPVTDINTIRNRVNLESYDEADVTLDKILSERYLELAFEGFKLHDIKRLEGNVGLLPWNANALVFPIPSREIKVNTKLIQNDGYN</sequence>
<dbReference type="CDD" id="cd08977">
    <property type="entry name" value="SusD"/>
    <property type="match status" value="1"/>
</dbReference>
<dbReference type="Proteomes" id="UP000186917">
    <property type="component" value="Unassembled WGS sequence"/>
</dbReference>
<dbReference type="EMBL" id="FTOR01000001">
    <property type="protein sequence ID" value="SIS57035.1"/>
    <property type="molecule type" value="Genomic_DNA"/>
</dbReference>
<keyword evidence="5" id="KW-0998">Cell outer membrane</keyword>
<evidence type="ECO:0000259" key="6">
    <source>
        <dbReference type="Pfam" id="PF07980"/>
    </source>
</evidence>
<comment type="similarity">
    <text evidence="2">Belongs to the SusD family.</text>
</comment>
<dbReference type="InterPro" id="IPR033985">
    <property type="entry name" value="SusD-like_N"/>
</dbReference>
<protein>
    <submittedName>
        <fullName evidence="8">SusD family protein</fullName>
    </submittedName>
</protein>
<feature type="domain" description="SusD-like N-terminal" evidence="7">
    <location>
        <begin position="100"/>
        <end position="242"/>
    </location>
</feature>
<evidence type="ECO:0000259" key="7">
    <source>
        <dbReference type="Pfam" id="PF14322"/>
    </source>
</evidence>
<evidence type="ECO:0000256" key="5">
    <source>
        <dbReference type="ARBA" id="ARBA00023237"/>
    </source>
</evidence>
<name>A0A173MM46_9BACT</name>
<dbReference type="STRING" id="477680.SAMN05421788_10118"/>
<dbReference type="Pfam" id="PF14322">
    <property type="entry name" value="SusD-like_3"/>
    <property type="match status" value="1"/>
</dbReference>
<dbReference type="InterPro" id="IPR011990">
    <property type="entry name" value="TPR-like_helical_dom_sf"/>
</dbReference>
<dbReference type="PROSITE" id="PS51257">
    <property type="entry name" value="PROKAR_LIPOPROTEIN"/>
    <property type="match status" value="1"/>
</dbReference>
<keyword evidence="9" id="KW-1185">Reference proteome</keyword>
<comment type="subcellular location">
    <subcellularLocation>
        <location evidence="1">Cell outer membrane</location>
    </subcellularLocation>
</comment>
<reference evidence="9" key="1">
    <citation type="submission" date="2017-01" db="EMBL/GenBank/DDBJ databases">
        <authorList>
            <person name="Varghese N."/>
            <person name="Submissions S."/>
        </authorList>
    </citation>
    <scope>NUCLEOTIDE SEQUENCE [LARGE SCALE GENOMIC DNA]</scope>
    <source>
        <strain evidence="9">DSM 21054</strain>
    </source>
</reference>
<dbReference type="InterPro" id="IPR012944">
    <property type="entry name" value="SusD_RagB_dom"/>
</dbReference>
<dbReference type="AlphaFoldDB" id="A0A173MM46"/>
<keyword evidence="4" id="KW-0472">Membrane</keyword>
<accession>A0A173MM46</accession>
<evidence type="ECO:0000313" key="8">
    <source>
        <dbReference type="EMBL" id="SIS57035.1"/>
    </source>
</evidence>
<dbReference type="OrthoDB" id="1080118at2"/>
<evidence type="ECO:0000256" key="4">
    <source>
        <dbReference type="ARBA" id="ARBA00023136"/>
    </source>
</evidence>